<dbReference type="EMBL" id="VZOK01000010">
    <property type="protein sequence ID" value="KAB0639297.1"/>
    <property type="molecule type" value="Genomic_DNA"/>
</dbReference>
<dbReference type="InterPro" id="IPR042070">
    <property type="entry name" value="PucR_C-HTH_sf"/>
</dbReference>
<sequence length="413" mass="46844">MISKIPDISPILRRWTETVISNHTSVVERACKEIFGIKPYIDLDLPTKLDIRNSISFSSRLWLDSLLSGKLPSDDALEIFREHGRRRVYQNISLEALLHAFRLASRELWCSYIEVDEKSDDLRDELLFLISPNLMKFFDAMSQIISQTYLEEQFKQAHWRQSLRHQLHSIILNSPEDADGFSKATSALRINGTTPRIALAIDVNSIDSNSPTFRNEIERIVAAIARCVKLPVDEIFDIWFHGRLFVWIPILLGDLMGTSDRQVGKQIAFVADSVSEVSAIGVGLPGEGASGWSMSADEASRALSFGRGRDDQARVRLYSAIALEEGIRGSRRVLNYLVSLLEQLANEPYLLETLQTYFDQLQRRKATASVLGIHPNTLNYRLERIENILGARLDDTGWISKLDMAIKLRGTRK</sequence>
<dbReference type="AlphaFoldDB" id="A0A3N7P6J0"/>
<comment type="caution">
    <text evidence="3">The sequence shown here is derived from an EMBL/GenBank/DDBJ whole genome shotgun (WGS) entry which is preliminary data.</text>
</comment>
<evidence type="ECO:0000313" key="4">
    <source>
        <dbReference type="Proteomes" id="UP000473470"/>
    </source>
</evidence>
<reference evidence="3 4" key="1">
    <citation type="submission" date="2019-09" db="EMBL/GenBank/DDBJ databases">
        <title>Draft genome sequences of 48 bacterial type strains from the CCUG.</title>
        <authorList>
            <person name="Tunovic T."/>
            <person name="Pineiro-Iglesias B."/>
            <person name="Unosson C."/>
            <person name="Inganas E."/>
            <person name="Ohlen M."/>
            <person name="Cardew S."/>
            <person name="Jensie-Markopoulos S."/>
            <person name="Salva-Serra F."/>
            <person name="Jaen-Luchoro D."/>
            <person name="Karlsson R."/>
            <person name="Svensson-Stadler L."/>
            <person name="Chun J."/>
            <person name="Moore E."/>
        </authorList>
    </citation>
    <scope>NUCLEOTIDE SEQUENCE [LARGE SCALE GENOMIC DNA]</scope>
    <source>
        <strain evidence="3 4">CCUG 65686</strain>
    </source>
</reference>
<evidence type="ECO:0000259" key="1">
    <source>
        <dbReference type="Pfam" id="PF13556"/>
    </source>
</evidence>
<feature type="domain" description="PucR C-terminal helix-turn-helix" evidence="1">
    <location>
        <begin position="350"/>
        <end position="407"/>
    </location>
</feature>
<dbReference type="PANTHER" id="PTHR33744:SF7">
    <property type="entry name" value="PUCR FAMILY TRANSCRIPTIONAL REGULATOR"/>
    <property type="match status" value="1"/>
</dbReference>
<accession>A0A3N7P6J0</accession>
<feature type="domain" description="RsbT co-antagonist protein RsbRD N-terminal" evidence="2">
    <location>
        <begin position="26"/>
        <end position="164"/>
    </location>
</feature>
<protein>
    <submittedName>
        <fullName evidence="3">PucR family transcriptional regulator</fullName>
    </submittedName>
</protein>
<dbReference type="Proteomes" id="UP000473470">
    <property type="component" value="Unassembled WGS sequence"/>
</dbReference>
<dbReference type="PANTHER" id="PTHR33744">
    <property type="entry name" value="CARBOHYDRATE DIACID REGULATOR"/>
    <property type="match status" value="1"/>
</dbReference>
<dbReference type="Pfam" id="PF13556">
    <property type="entry name" value="HTH_30"/>
    <property type="match status" value="1"/>
</dbReference>
<dbReference type="RefSeq" id="WP_059810870.1">
    <property type="nucleotide sequence ID" value="NZ_CABVPM010000053.1"/>
</dbReference>
<dbReference type="Pfam" id="PF14361">
    <property type="entry name" value="RsbRD_N"/>
    <property type="match status" value="1"/>
</dbReference>
<name>A0A3N7P6J0_9BURK</name>
<evidence type="ECO:0000313" key="3">
    <source>
        <dbReference type="EMBL" id="KAB0639297.1"/>
    </source>
</evidence>
<dbReference type="InterPro" id="IPR025751">
    <property type="entry name" value="RsbRD_N_dom"/>
</dbReference>
<dbReference type="InterPro" id="IPR051448">
    <property type="entry name" value="CdaR-like_regulators"/>
</dbReference>
<organism evidence="3 4">
    <name type="scientific">Burkholderia stagnalis</name>
    <dbReference type="NCBI Taxonomy" id="1503054"/>
    <lineage>
        <taxon>Bacteria</taxon>
        <taxon>Pseudomonadati</taxon>
        <taxon>Pseudomonadota</taxon>
        <taxon>Betaproteobacteria</taxon>
        <taxon>Burkholderiales</taxon>
        <taxon>Burkholderiaceae</taxon>
        <taxon>Burkholderia</taxon>
        <taxon>Burkholderia cepacia complex</taxon>
    </lineage>
</organism>
<proteinExistence type="predicted"/>
<dbReference type="Gene3D" id="1.10.10.2840">
    <property type="entry name" value="PucR C-terminal helix-turn-helix domain"/>
    <property type="match status" value="1"/>
</dbReference>
<dbReference type="InterPro" id="IPR025736">
    <property type="entry name" value="PucR_C-HTH_dom"/>
</dbReference>
<gene>
    <name evidence="3" type="ORF">F7R25_08550</name>
</gene>
<evidence type="ECO:0000259" key="2">
    <source>
        <dbReference type="Pfam" id="PF14361"/>
    </source>
</evidence>